<dbReference type="EMBL" id="PEKP01000025">
    <property type="protein sequence ID" value="PIK25865.1"/>
    <property type="molecule type" value="Genomic_DNA"/>
</dbReference>
<feature type="domain" description="Ribosomal RNA adenine methylase transferase N-terminal" evidence="9">
    <location>
        <begin position="36"/>
        <end position="212"/>
    </location>
</feature>
<dbReference type="Pfam" id="PF00398">
    <property type="entry name" value="RrnaAD"/>
    <property type="match status" value="1"/>
</dbReference>
<evidence type="ECO:0000259" key="9">
    <source>
        <dbReference type="SMART" id="SM00650"/>
    </source>
</evidence>
<dbReference type="InterPro" id="IPR020598">
    <property type="entry name" value="rRNA_Ade_methylase_Trfase_N"/>
</dbReference>
<evidence type="ECO:0000256" key="5">
    <source>
        <dbReference type="ARBA" id="ARBA00022691"/>
    </source>
</evidence>
<dbReference type="HAMAP" id="MF_00607">
    <property type="entry name" value="16SrRNA_methyltr_A"/>
    <property type="match status" value="1"/>
</dbReference>
<reference evidence="10 11" key="1">
    <citation type="submission" date="2017-11" db="EMBL/GenBank/DDBJ databases">
        <title>Draft genome sequence of Bacillus pumilus 51_5il from lake Gorkoye (Russia: Novosibirsk region).</title>
        <authorList>
            <person name="Shipova A.A."/>
            <person name="Rozanov A.S."/>
            <person name="Bryanskaya A.V."/>
            <person name="Peltek S.E."/>
        </authorList>
    </citation>
    <scope>NUCLEOTIDE SEQUENCE [LARGE SCALE GENOMIC DNA]</scope>
    <source>
        <strain evidence="10 11">51_5il</strain>
    </source>
</reference>
<dbReference type="PANTHER" id="PTHR11727">
    <property type="entry name" value="DIMETHYLADENOSINE TRANSFERASE"/>
    <property type="match status" value="1"/>
</dbReference>
<feature type="binding site" evidence="7 8">
    <location>
        <position position="56"/>
    </location>
    <ligand>
        <name>S-adenosyl-L-methionine</name>
        <dbReference type="ChEBI" id="CHEBI:59789"/>
    </ligand>
</feature>
<dbReference type="SUPFAM" id="SSF53335">
    <property type="entry name" value="S-adenosyl-L-methionine-dependent methyltransferases"/>
    <property type="match status" value="1"/>
</dbReference>
<evidence type="ECO:0000256" key="2">
    <source>
        <dbReference type="ARBA" id="ARBA00022552"/>
    </source>
</evidence>
<evidence type="ECO:0000256" key="3">
    <source>
        <dbReference type="ARBA" id="ARBA00022603"/>
    </source>
</evidence>
<dbReference type="InterPro" id="IPR001737">
    <property type="entry name" value="KsgA/Erm"/>
</dbReference>
<dbReference type="FunFam" id="1.10.8.100:FF:000002">
    <property type="entry name" value="Ribosomal RNA small subunit methyltransferase A"/>
    <property type="match status" value="1"/>
</dbReference>
<evidence type="ECO:0000256" key="7">
    <source>
        <dbReference type="HAMAP-Rule" id="MF_00607"/>
    </source>
</evidence>
<dbReference type="InterPro" id="IPR029063">
    <property type="entry name" value="SAM-dependent_MTases_sf"/>
</dbReference>
<dbReference type="GO" id="GO:0005829">
    <property type="term" value="C:cytosol"/>
    <property type="evidence" value="ECO:0007669"/>
    <property type="project" value="TreeGrafter"/>
</dbReference>
<dbReference type="FunFam" id="3.40.50.150:FF:000023">
    <property type="entry name" value="Ribosomal RNA small subunit methyltransferase A"/>
    <property type="match status" value="1"/>
</dbReference>
<dbReference type="Gene3D" id="3.40.50.150">
    <property type="entry name" value="Vaccinia Virus protein VP39"/>
    <property type="match status" value="1"/>
</dbReference>
<organism evidence="10 11">
    <name type="scientific">Bacillus pumilus</name>
    <name type="common">Bacillus mesentericus</name>
    <dbReference type="NCBI Taxonomy" id="1408"/>
    <lineage>
        <taxon>Bacteria</taxon>
        <taxon>Bacillati</taxon>
        <taxon>Bacillota</taxon>
        <taxon>Bacilli</taxon>
        <taxon>Bacillales</taxon>
        <taxon>Bacillaceae</taxon>
        <taxon>Bacillus</taxon>
    </lineage>
</organism>
<protein>
    <recommendedName>
        <fullName evidence="7">Ribosomal RNA small subunit methyltransferase A</fullName>
        <ecNumber evidence="7">2.1.1.182</ecNumber>
    </recommendedName>
    <alternativeName>
        <fullName evidence="7">16S rRNA (adenine(1518)-N(6)/adenine(1519)-N(6))-dimethyltransferase</fullName>
    </alternativeName>
    <alternativeName>
        <fullName evidence="7">16S rRNA dimethyladenosine transferase</fullName>
    </alternativeName>
    <alternativeName>
        <fullName evidence="7">16S rRNA dimethylase</fullName>
    </alternativeName>
    <alternativeName>
        <fullName evidence="7">S-adenosylmethionine-6-N', N'-adenosyl(rRNA) dimethyltransferase</fullName>
    </alternativeName>
</protein>
<feature type="binding site" evidence="7 8">
    <location>
        <position position="31"/>
    </location>
    <ligand>
        <name>S-adenosyl-L-methionine</name>
        <dbReference type="ChEBI" id="CHEBI:59789"/>
    </ligand>
</feature>
<dbReference type="Gene3D" id="1.10.8.100">
    <property type="entry name" value="Ribosomal RNA adenine dimethylase-like, domain 2"/>
    <property type="match status" value="1"/>
</dbReference>
<feature type="binding site" evidence="7 8">
    <location>
        <position position="127"/>
    </location>
    <ligand>
        <name>S-adenosyl-L-methionine</name>
        <dbReference type="ChEBI" id="CHEBI:59789"/>
    </ligand>
</feature>
<keyword evidence="2 7" id="KW-0698">rRNA processing</keyword>
<accession>A0A2G8IQP9</accession>
<dbReference type="CDD" id="cd02440">
    <property type="entry name" value="AdoMet_MTases"/>
    <property type="match status" value="1"/>
</dbReference>
<dbReference type="SMART" id="SM00650">
    <property type="entry name" value="rADc"/>
    <property type="match status" value="1"/>
</dbReference>
<dbReference type="PROSITE" id="PS01131">
    <property type="entry name" value="RRNA_A_DIMETH"/>
    <property type="match status" value="1"/>
</dbReference>
<comment type="caution">
    <text evidence="10">The sequence shown here is derived from an EMBL/GenBank/DDBJ whole genome shotgun (WGS) entry which is preliminary data.</text>
</comment>
<evidence type="ECO:0000313" key="10">
    <source>
        <dbReference type="EMBL" id="PIK25865.1"/>
    </source>
</evidence>
<keyword evidence="6 7" id="KW-0694">RNA-binding</keyword>
<dbReference type="PANTHER" id="PTHR11727:SF7">
    <property type="entry name" value="DIMETHYLADENOSINE TRANSFERASE-RELATED"/>
    <property type="match status" value="1"/>
</dbReference>
<name>A0A2G8IQP9_BACPU</name>
<dbReference type="EC" id="2.1.1.182" evidence="7"/>
<keyword evidence="4 7" id="KW-0808">Transferase</keyword>
<proteinExistence type="inferred from homology"/>
<keyword evidence="5 7" id="KW-0949">S-adenosyl-L-methionine</keyword>
<gene>
    <name evidence="7" type="primary">rsmA</name>
    <name evidence="7" type="synonym">ksgA</name>
    <name evidence="10" type="ORF">CTV99_15600</name>
</gene>
<feature type="binding site" evidence="7 8">
    <location>
        <position position="77"/>
    </location>
    <ligand>
        <name>S-adenosyl-L-methionine</name>
        <dbReference type="ChEBI" id="CHEBI:59789"/>
    </ligand>
</feature>
<dbReference type="AlphaFoldDB" id="A0A2G8IQP9"/>
<dbReference type="InterPro" id="IPR023165">
    <property type="entry name" value="rRNA_Ade_diMease-like_C"/>
</dbReference>
<evidence type="ECO:0000256" key="1">
    <source>
        <dbReference type="ARBA" id="ARBA00022490"/>
    </source>
</evidence>
<evidence type="ECO:0000256" key="8">
    <source>
        <dbReference type="PROSITE-ProRule" id="PRU01026"/>
    </source>
</evidence>
<dbReference type="InterPro" id="IPR020596">
    <property type="entry name" value="rRNA_Ade_Mease_Trfase_CS"/>
</dbReference>
<evidence type="ECO:0000256" key="6">
    <source>
        <dbReference type="ARBA" id="ARBA00022884"/>
    </source>
</evidence>
<dbReference type="GO" id="GO:0003723">
    <property type="term" value="F:RNA binding"/>
    <property type="evidence" value="ECO:0007669"/>
    <property type="project" value="UniProtKB-UniRule"/>
</dbReference>
<sequence>MNKDIATPVRTKEILKKYGFSFKKSLGQNFLIDTNILDRIVDHAEITDETGVIEIGPGIGALTEQLAKRAKKVTAFEIDQRLLPILNDTLSPYDNVTIIHQDVLKADVGKVIEENFADCKEVMVVANLPYYVTTPIIMKLLEENLPLKGIVVMLQKEVADRMAAVPSSKEYNSLSIAVQFYTEAKTVMVVPKTVFVPQPNVDSAVIKLTVRETPAVSVENDAFFFQLIRASFGQRRKTLMNNLLNNLPDGKKHKAIIEEALETADIDGKRRGESLSIEEFARLANVLQKALL</sequence>
<dbReference type="PROSITE" id="PS51689">
    <property type="entry name" value="SAM_RNA_A_N6_MT"/>
    <property type="match status" value="1"/>
</dbReference>
<comment type="similarity">
    <text evidence="7">Belongs to the class I-like SAM-binding methyltransferase superfamily. rRNA adenine N(6)-methyltransferase family. RsmA subfamily.</text>
</comment>
<feature type="binding site" evidence="7 8">
    <location>
        <position position="29"/>
    </location>
    <ligand>
        <name>S-adenosyl-L-methionine</name>
        <dbReference type="ChEBI" id="CHEBI:59789"/>
    </ligand>
</feature>
<keyword evidence="1 7" id="KW-0963">Cytoplasm</keyword>
<evidence type="ECO:0000256" key="4">
    <source>
        <dbReference type="ARBA" id="ARBA00022679"/>
    </source>
</evidence>
<dbReference type="GO" id="GO:0052908">
    <property type="term" value="F:16S rRNA (adenine(1518)-N(6)/adenine(1519)-N(6))-dimethyltransferase activity"/>
    <property type="evidence" value="ECO:0007669"/>
    <property type="project" value="UniProtKB-EC"/>
</dbReference>
<dbReference type="InterPro" id="IPR011530">
    <property type="entry name" value="rRNA_adenine_dimethylase"/>
</dbReference>
<dbReference type="RefSeq" id="WP_099728331.1">
    <property type="nucleotide sequence ID" value="NZ_CP101833.1"/>
</dbReference>
<feature type="binding site" evidence="7 8">
    <location>
        <position position="102"/>
    </location>
    <ligand>
        <name>S-adenosyl-L-methionine</name>
        <dbReference type="ChEBI" id="CHEBI:59789"/>
    </ligand>
</feature>
<keyword evidence="3 7" id="KW-0489">Methyltransferase</keyword>
<comment type="subcellular location">
    <subcellularLocation>
        <location evidence="7">Cytoplasm</location>
    </subcellularLocation>
</comment>
<comment type="catalytic activity">
    <reaction evidence="7">
        <text>adenosine(1518)/adenosine(1519) in 16S rRNA + 4 S-adenosyl-L-methionine = N(6)-dimethyladenosine(1518)/N(6)-dimethyladenosine(1519) in 16S rRNA + 4 S-adenosyl-L-homocysteine + 4 H(+)</text>
        <dbReference type="Rhea" id="RHEA:19609"/>
        <dbReference type="Rhea" id="RHEA-COMP:10232"/>
        <dbReference type="Rhea" id="RHEA-COMP:10233"/>
        <dbReference type="ChEBI" id="CHEBI:15378"/>
        <dbReference type="ChEBI" id="CHEBI:57856"/>
        <dbReference type="ChEBI" id="CHEBI:59789"/>
        <dbReference type="ChEBI" id="CHEBI:74411"/>
        <dbReference type="ChEBI" id="CHEBI:74493"/>
        <dbReference type="EC" id="2.1.1.182"/>
    </reaction>
</comment>
<dbReference type="Proteomes" id="UP000230768">
    <property type="component" value="Unassembled WGS sequence"/>
</dbReference>
<comment type="function">
    <text evidence="7">Specifically dimethylates two adjacent adenosines (A1518 and A1519) in the loop of a conserved hairpin near the 3'-end of 16S rRNA in the 30S particle. May play a critical role in biogenesis of 30S subunits.</text>
</comment>
<evidence type="ECO:0000313" key="11">
    <source>
        <dbReference type="Proteomes" id="UP000230768"/>
    </source>
</evidence>
<dbReference type="NCBIfam" id="TIGR00755">
    <property type="entry name" value="ksgA"/>
    <property type="match status" value="1"/>
</dbReference>